<protein>
    <recommendedName>
        <fullName evidence="5">Tetratricopeptide repeat protein 29</fullName>
    </recommendedName>
</protein>
<dbReference type="OMA" id="QLAWMSG"/>
<feature type="repeat" description="TPR" evidence="7">
    <location>
        <begin position="418"/>
        <end position="451"/>
    </location>
</feature>
<keyword evidence="2" id="KW-0963">Cytoplasm</keyword>
<reference evidence="9" key="3">
    <citation type="submission" date="2025-08" db="UniProtKB">
        <authorList>
            <consortium name="Ensembl"/>
        </authorList>
    </citation>
    <scope>IDENTIFICATION</scope>
    <source>
        <strain evidence="9">Brown Norway</strain>
    </source>
</reference>
<dbReference type="Pfam" id="PF13424">
    <property type="entry name" value="TPR_12"/>
    <property type="match status" value="1"/>
</dbReference>
<dbReference type="GeneTree" id="ENSGT00390000008611"/>
<keyword evidence="10" id="KW-1185">Reference proteome</keyword>
<accession>A0A0G2K1C1</accession>
<keyword evidence="8" id="KW-0812">Transmembrane</keyword>
<comment type="subcellular location">
    <subcellularLocation>
        <location evidence="1">Cytoplasm</location>
    </subcellularLocation>
</comment>
<feature type="transmembrane region" description="Helical" evidence="8">
    <location>
        <begin position="31"/>
        <end position="48"/>
    </location>
</feature>
<name>A0A0G2K1C1_RAT</name>
<evidence type="ECO:0000256" key="1">
    <source>
        <dbReference type="ARBA" id="ARBA00004496"/>
    </source>
</evidence>
<dbReference type="Bgee" id="ENSRNOG00000012342">
    <property type="expression patterns" value="Expressed in testis and 1 other cell type or tissue"/>
</dbReference>
<gene>
    <name evidence="9 11" type="primary">Ttc29</name>
</gene>
<dbReference type="InterPro" id="IPR051476">
    <property type="entry name" value="Bac_ResReg_Asp_Phosphatase"/>
</dbReference>
<dbReference type="PROSITE" id="PS50005">
    <property type="entry name" value="TPR"/>
    <property type="match status" value="1"/>
</dbReference>
<dbReference type="GO" id="GO:0044782">
    <property type="term" value="P:cilium organization"/>
    <property type="evidence" value="ECO:0007669"/>
    <property type="project" value="Ensembl"/>
</dbReference>
<evidence type="ECO:0000256" key="7">
    <source>
        <dbReference type="PROSITE-ProRule" id="PRU00339"/>
    </source>
</evidence>
<evidence type="ECO:0000313" key="10">
    <source>
        <dbReference type="Proteomes" id="UP000002494"/>
    </source>
</evidence>
<dbReference type="InterPro" id="IPR011990">
    <property type="entry name" value="TPR-like_helical_dom_sf"/>
</dbReference>
<evidence type="ECO:0000256" key="5">
    <source>
        <dbReference type="ARBA" id="ARBA00040665"/>
    </source>
</evidence>
<evidence type="ECO:0000256" key="3">
    <source>
        <dbReference type="ARBA" id="ARBA00022737"/>
    </source>
</evidence>
<keyword evidence="8" id="KW-1133">Transmembrane helix</keyword>
<sequence length="535" mass="61729">MLGTQYCYISSGLSKSCFLTWGAQRNSDTKHFLIFSLFFAVAFFLLIFQRSLRAQSSRLSANPPMATFPPLSMTRTKLAVLARQKLPCSSKSIPRAQLIKEKDDIDYYLEQNIKGLSKEEVAAHRNSYKKSICVDMLRDGFHKSFTELFSLMEQWDKLREAAQARSLFWLQRPLEDQPDKLDNFYHYLTKAEAAERKGYYEEVYNNLYALACYFDNSEDKWVRNHFYERCFKIAQLIKVDGGKKEAEAEAHMGLLYEEEGELLKAAEHYEAFHELTQGRLWKDATGQFLNLIACESLVRTYRLLSDRMLQNRDYKQAIKILIKASEIAREGNDRSMEGEASYYLGLAHLASGEYETALSVLDRYSEISTSLDDELSLGRAYEAMAKVLQSQGEMTEAIKYLEKFVVIARNNFKSLDVIQACTMLGDIYNEKGQYNKASDYFQQAFSTAMEVTKTTLMDETKVHYGIARAHQMMLTMNGYIESADMNSLNCLLSWKETRTQVEYDPILGEARKATEDNIYQFPDAQEETRRSPENQ</sequence>
<dbReference type="Gene3D" id="1.25.40.10">
    <property type="entry name" value="Tetratricopeptide repeat domain"/>
    <property type="match status" value="2"/>
</dbReference>
<keyword evidence="3" id="KW-0677">Repeat</keyword>
<dbReference type="SUPFAM" id="SSF48452">
    <property type="entry name" value="TPR-like"/>
    <property type="match status" value="1"/>
</dbReference>
<comment type="function">
    <text evidence="6">Axonemal protein which is implicated in axonemal and/or peri-axonemal structure assembly and regulates flagellum assembly and beating and therefore sperm motility.</text>
</comment>
<dbReference type="Proteomes" id="UP000002494">
    <property type="component" value="Chromosome 19"/>
</dbReference>
<dbReference type="Ensembl" id="ENSRNOT00000089569.3">
    <property type="protein sequence ID" value="ENSRNOP00000071781.1"/>
    <property type="gene ID" value="ENSRNOG00000012342.7"/>
</dbReference>
<dbReference type="RGD" id="1589777">
    <property type="gene designation" value="Ttc29"/>
</dbReference>
<dbReference type="GO" id="GO:0003341">
    <property type="term" value="P:cilium movement"/>
    <property type="evidence" value="ECO:0007669"/>
    <property type="project" value="Ensembl"/>
</dbReference>
<dbReference type="OrthoDB" id="626167at2759"/>
<dbReference type="GO" id="GO:0005737">
    <property type="term" value="C:cytoplasm"/>
    <property type="evidence" value="ECO:0007669"/>
    <property type="project" value="UniProtKB-SubCell"/>
</dbReference>
<proteinExistence type="evidence at protein level"/>
<dbReference type="PANTHER" id="PTHR46630:SF1">
    <property type="entry name" value="TETRATRICOPEPTIDE REPEAT PROTEIN 29"/>
    <property type="match status" value="1"/>
</dbReference>
<dbReference type="PANTHER" id="PTHR46630">
    <property type="entry name" value="TETRATRICOPEPTIDE REPEAT PROTEIN 29"/>
    <property type="match status" value="1"/>
</dbReference>
<keyword evidence="8" id="KW-0472">Membrane</keyword>
<dbReference type="SMART" id="SM00028">
    <property type="entry name" value="TPR"/>
    <property type="match status" value="4"/>
</dbReference>
<evidence type="ECO:0000256" key="2">
    <source>
        <dbReference type="ARBA" id="ARBA00022490"/>
    </source>
</evidence>
<evidence type="ECO:0000256" key="4">
    <source>
        <dbReference type="ARBA" id="ARBA00022803"/>
    </source>
</evidence>
<reference evidence="9" key="2">
    <citation type="submission" date="2024-01" db="EMBL/GenBank/DDBJ databases">
        <title>GRCr8: a new rat reference genome assembly contstructed from accurate long reads and long range scaffolding.</title>
        <authorList>
            <person name="Doris P.A."/>
            <person name="Kalbfleisch T."/>
            <person name="Li K."/>
            <person name="Howe K."/>
            <person name="Wood J."/>
        </authorList>
    </citation>
    <scope>NUCLEOTIDE SEQUENCE [LARGE SCALE GENOMIC DNA]</scope>
    <source>
        <strain evidence="9">Brown Norway</strain>
    </source>
</reference>
<dbReference type="GO" id="GO:0036126">
    <property type="term" value="C:sperm flagellum"/>
    <property type="evidence" value="ECO:0007669"/>
    <property type="project" value="Ensembl"/>
</dbReference>
<evidence type="ECO:0000313" key="9">
    <source>
        <dbReference type="Ensembl" id="ENSRNOP00000071781.1"/>
    </source>
</evidence>
<keyword evidence="4 7" id="KW-0802">TPR repeat</keyword>
<evidence type="ECO:0000256" key="8">
    <source>
        <dbReference type="SAM" id="Phobius"/>
    </source>
</evidence>
<dbReference type="SMR" id="A0A0G2K1C1"/>
<evidence type="ECO:0000256" key="6">
    <source>
        <dbReference type="ARBA" id="ARBA00044739"/>
    </source>
</evidence>
<organism evidence="9 10">
    <name type="scientific">Rattus norvegicus</name>
    <name type="common">Rat</name>
    <dbReference type="NCBI Taxonomy" id="10116"/>
    <lineage>
        <taxon>Eukaryota</taxon>
        <taxon>Metazoa</taxon>
        <taxon>Chordata</taxon>
        <taxon>Craniata</taxon>
        <taxon>Vertebrata</taxon>
        <taxon>Euteleostomi</taxon>
        <taxon>Mammalia</taxon>
        <taxon>Eutheria</taxon>
        <taxon>Euarchontoglires</taxon>
        <taxon>Glires</taxon>
        <taxon>Rodentia</taxon>
        <taxon>Myomorpha</taxon>
        <taxon>Muroidea</taxon>
        <taxon>Muridae</taxon>
        <taxon>Murinae</taxon>
        <taxon>Rattus</taxon>
    </lineage>
</organism>
<reference evidence="12" key="1">
    <citation type="journal article" date="2012" name="Nat. Commun.">
        <title>Quantitative maps of protein phosphorylation sites across 14 different rat organs and tissues.</title>
        <authorList>
            <person name="Lundby A."/>
            <person name="Secher A."/>
            <person name="Lage K."/>
            <person name="Nordsborg N.B."/>
            <person name="Dmytriyev A."/>
            <person name="Lundby C."/>
            <person name="Olsen J.V."/>
        </authorList>
    </citation>
    <scope>IDENTIFICATION BY MASS SPECTROMETRY [LARGE SCALE ANALYSIS]</scope>
</reference>
<reference evidence="9" key="4">
    <citation type="submission" date="2025-09" db="UniProtKB">
        <authorList>
            <consortium name="Ensembl"/>
        </authorList>
    </citation>
    <scope>IDENTIFICATION</scope>
    <source>
        <strain evidence="9">Brown Norway</strain>
    </source>
</reference>
<evidence type="ECO:0000313" key="11">
    <source>
        <dbReference type="RGD" id="1589777"/>
    </source>
</evidence>
<evidence type="ECO:0007829" key="12">
    <source>
        <dbReference type="PubMed" id="22673903"/>
    </source>
</evidence>
<dbReference type="AlphaFoldDB" id="A0A0G2K1C1"/>
<dbReference type="InterPro" id="IPR019734">
    <property type="entry name" value="TPR_rpt"/>
</dbReference>
<dbReference type="ExpressionAtlas" id="A0A0G2K1C1">
    <property type="expression patterns" value="baseline"/>
</dbReference>